<proteinExistence type="predicted"/>
<evidence type="ECO:0008006" key="3">
    <source>
        <dbReference type="Google" id="ProtNLM"/>
    </source>
</evidence>
<keyword evidence="2" id="KW-1185">Reference proteome</keyword>
<evidence type="ECO:0000313" key="1">
    <source>
        <dbReference type="EMBL" id="NMH78591.1"/>
    </source>
</evidence>
<evidence type="ECO:0000313" key="2">
    <source>
        <dbReference type="Proteomes" id="UP001296706"/>
    </source>
</evidence>
<comment type="caution">
    <text evidence="1">The sequence shown here is derived from an EMBL/GenBank/DDBJ whole genome shotgun (WGS) entry which is preliminary data.</text>
</comment>
<organism evidence="1 2">
    <name type="scientific">Pseudonocardia xinjiangensis</name>
    <dbReference type="NCBI Taxonomy" id="75289"/>
    <lineage>
        <taxon>Bacteria</taxon>
        <taxon>Bacillati</taxon>
        <taxon>Actinomycetota</taxon>
        <taxon>Actinomycetes</taxon>
        <taxon>Pseudonocardiales</taxon>
        <taxon>Pseudonocardiaceae</taxon>
        <taxon>Pseudonocardia</taxon>
    </lineage>
</organism>
<dbReference type="InterPro" id="IPR035069">
    <property type="entry name" value="TTHA1013/TTHA0281-like"/>
</dbReference>
<protein>
    <recommendedName>
        <fullName evidence="3">Type II toxin-antitoxin system HicB family antitoxin</fullName>
    </recommendedName>
</protein>
<dbReference type="SUPFAM" id="SSF143100">
    <property type="entry name" value="TTHA1013/TTHA0281-like"/>
    <property type="match status" value="1"/>
</dbReference>
<reference evidence="1 2" key="1">
    <citation type="submission" date="2020-04" db="EMBL/GenBank/DDBJ databases">
        <authorList>
            <person name="Klaysubun C."/>
            <person name="Duangmal K."/>
            <person name="Lipun K."/>
        </authorList>
    </citation>
    <scope>NUCLEOTIDE SEQUENCE [LARGE SCALE GENOMIC DNA]</scope>
    <source>
        <strain evidence="1 2">JCM 11839</strain>
    </source>
</reference>
<dbReference type="EMBL" id="JAAXKY010000047">
    <property type="protein sequence ID" value="NMH78591.1"/>
    <property type="molecule type" value="Genomic_DNA"/>
</dbReference>
<dbReference type="RefSeq" id="WP_169396662.1">
    <property type="nucleotide sequence ID" value="NZ_BAAAJH010000043.1"/>
</dbReference>
<accession>A0ABX1RFL5</accession>
<dbReference type="Proteomes" id="UP001296706">
    <property type="component" value="Unassembled WGS sequence"/>
</dbReference>
<dbReference type="Gene3D" id="3.30.160.250">
    <property type="match status" value="1"/>
</dbReference>
<sequence>MPETTTAPSLDDLLRIPYVLDVQAVEVAPGEWACRVGYDELPGCVAEGRTPFDALTRLERLRVEMVTELYEQGKPVPAPRAPLRV</sequence>
<gene>
    <name evidence="1" type="ORF">HF577_16050</name>
</gene>
<name>A0ABX1RFL5_9PSEU</name>